<proteinExistence type="predicted"/>
<evidence type="ECO:0000313" key="2">
    <source>
        <dbReference type="EMBL" id="UOA15309.1"/>
    </source>
</evidence>
<name>A0ABY3ZME7_9RHOB</name>
<keyword evidence="3" id="KW-1185">Reference proteome</keyword>
<organism evidence="2 3">
    <name type="scientific">Sulfitobacter dubius</name>
    <dbReference type="NCBI Taxonomy" id="218673"/>
    <lineage>
        <taxon>Bacteria</taxon>
        <taxon>Pseudomonadati</taxon>
        <taxon>Pseudomonadota</taxon>
        <taxon>Alphaproteobacteria</taxon>
        <taxon>Rhodobacterales</taxon>
        <taxon>Roseobacteraceae</taxon>
        <taxon>Sulfitobacter</taxon>
    </lineage>
</organism>
<evidence type="ECO:0000313" key="3">
    <source>
        <dbReference type="Proteomes" id="UP000831019"/>
    </source>
</evidence>
<evidence type="ECO:0000259" key="1">
    <source>
        <dbReference type="Pfam" id="PF25109"/>
    </source>
</evidence>
<gene>
    <name evidence="2" type="ORF">DSM109990_02135</name>
</gene>
<feature type="domain" description="Polynucleotide kinase PNKP phosphatase" evidence="1">
    <location>
        <begin position="9"/>
        <end position="155"/>
    </location>
</feature>
<protein>
    <recommendedName>
        <fullName evidence="1">Polynucleotide kinase PNKP phosphatase domain-containing protein</fullName>
    </recommendedName>
</protein>
<dbReference type="InterPro" id="IPR056782">
    <property type="entry name" value="HAD_PNKP"/>
</dbReference>
<dbReference type="Pfam" id="PF25109">
    <property type="entry name" value="HAD_PNKP"/>
    <property type="match status" value="1"/>
</dbReference>
<accession>A0ABY3ZME7</accession>
<dbReference type="InterPro" id="IPR036412">
    <property type="entry name" value="HAD-like_sf"/>
</dbReference>
<sequence length="155" mass="17285">MTQAAEATPCVVFDVDGTLAEFDAERLGHLVHGVEKHWDDFHLAMADAALIGPVAKLMRRLKESGETILICSGRPKGWADHTIAWLRKHDLPFDGIYLRAEDQDEATDPEVKRRALKEMNADGFEPWLVIDDRSSVVDAWRGEGLVCLQCAPGDF</sequence>
<dbReference type="InterPro" id="IPR023214">
    <property type="entry name" value="HAD_sf"/>
</dbReference>
<dbReference type="Gene3D" id="3.40.50.1000">
    <property type="entry name" value="HAD superfamily/HAD-like"/>
    <property type="match status" value="1"/>
</dbReference>
<dbReference type="RefSeq" id="WP_243260925.1">
    <property type="nucleotide sequence ID" value="NZ_CP085144.1"/>
</dbReference>
<dbReference type="Proteomes" id="UP000831019">
    <property type="component" value="Chromosome"/>
</dbReference>
<reference evidence="3" key="1">
    <citation type="journal article" date="2022" name="Microorganisms">
        <title>Beyond the ABCs#Discovery of Three New Plasmid Types in Rhodobacterales (RepQ, RepY, RepW).</title>
        <authorList>
            <person name="Freese H.M."/>
            <person name="Ringel V."/>
            <person name="Overmann J."/>
            <person name="Petersen J."/>
        </authorList>
    </citation>
    <scope>NUCLEOTIDE SEQUENCE [LARGE SCALE GENOMIC DNA]</scope>
    <source>
        <strain evidence="3">DSM 109990</strain>
    </source>
</reference>
<dbReference type="SUPFAM" id="SSF56784">
    <property type="entry name" value="HAD-like"/>
    <property type="match status" value="1"/>
</dbReference>
<dbReference type="EMBL" id="CP085144">
    <property type="protein sequence ID" value="UOA15309.1"/>
    <property type="molecule type" value="Genomic_DNA"/>
</dbReference>